<feature type="region of interest" description="Disordered" evidence="2">
    <location>
        <begin position="84"/>
        <end position="275"/>
    </location>
</feature>
<gene>
    <name evidence="3" type="ORF">HS088_TW09G00651</name>
</gene>
<proteinExistence type="predicted"/>
<dbReference type="Proteomes" id="UP000593562">
    <property type="component" value="Unassembled WGS sequence"/>
</dbReference>
<feature type="region of interest" description="Disordered" evidence="2">
    <location>
        <begin position="290"/>
        <end position="318"/>
    </location>
</feature>
<feature type="region of interest" description="Disordered" evidence="2">
    <location>
        <begin position="1"/>
        <end position="21"/>
    </location>
</feature>
<evidence type="ECO:0000256" key="2">
    <source>
        <dbReference type="SAM" id="MobiDB-lite"/>
    </source>
</evidence>
<sequence length="662" mass="73031">MSNSGHGKQDQRTNSTMEDSTMTIDFLRARLLAERSVSKSARQRAEDLAKRVAELEEQLKVVSLQRKKAEKATADVLSILENNGTGDISEAFDSSSEQDTPCESKTGNTSPKNENPVDSKVRKNESDELSGFDPDFSPLPGRSLSWKGRKDPSRSNGKYKDSLSDRRSSFSYTGSSSSKQCRGSSCRRNRRNETRSVSVDSQNDSSKGDSQENGLSTASESCPTPSDGGQEISERVAESQNEKSLLENDGSENGKRLTSNEVDFTGRERKMEQALEDQAKLIDKYEAMENAQREWEEKFRENNCSTPDTGDPGSHSDITEERDEIKAQTSAHELKPDKQDGCFHLKMDSDLQTPCADCMQDQNCSSGHASVSSTQEFAFPTEVTITQRSCNQEIPEKGYYPSSHISQNSQHSHVSHDHPKNQSAHAFSSNSDLNGFKGEDSGSQNGHFALVPHGERGVGGVLEALKLAKQSLKQKIGGLQLIEGGSAERTVGLSIPTVKAGNRAEIPIGCAGLFRLPTDYSIEANRTEFVSPGTELSLGNYHPHTGVKVTDTGNPFPSSYMDMRSRFSADDRFLVSHNGESGSRFAAQMSHFDPYMDRGMLSPSIYTYPTLPLPTNFHYPDMMPRIPTSEGLSRTLSSRTVSIPPSDHLLYNDHIRPNMYNR</sequence>
<feature type="compositionally biased region" description="Basic and acidic residues" evidence="2">
    <location>
        <begin position="264"/>
        <end position="275"/>
    </location>
</feature>
<feature type="compositionally biased region" description="Polar residues" evidence="2">
    <location>
        <begin position="421"/>
        <end position="433"/>
    </location>
</feature>
<organism evidence="3 4">
    <name type="scientific">Tripterygium wilfordii</name>
    <name type="common">Thunder God vine</name>
    <dbReference type="NCBI Taxonomy" id="458696"/>
    <lineage>
        <taxon>Eukaryota</taxon>
        <taxon>Viridiplantae</taxon>
        <taxon>Streptophyta</taxon>
        <taxon>Embryophyta</taxon>
        <taxon>Tracheophyta</taxon>
        <taxon>Spermatophyta</taxon>
        <taxon>Magnoliopsida</taxon>
        <taxon>eudicotyledons</taxon>
        <taxon>Gunneridae</taxon>
        <taxon>Pentapetalae</taxon>
        <taxon>rosids</taxon>
        <taxon>fabids</taxon>
        <taxon>Celastrales</taxon>
        <taxon>Celastraceae</taxon>
        <taxon>Tripterygium</taxon>
    </lineage>
</organism>
<dbReference type="EMBL" id="JAAARO010000009">
    <property type="protein sequence ID" value="KAF5742600.1"/>
    <property type="molecule type" value="Genomic_DNA"/>
</dbReference>
<feature type="compositionally biased region" description="Basic and acidic residues" evidence="2">
    <location>
        <begin position="148"/>
        <end position="168"/>
    </location>
</feature>
<feature type="compositionally biased region" description="Polar residues" evidence="2">
    <location>
        <begin position="84"/>
        <end position="113"/>
    </location>
</feature>
<feature type="compositionally biased region" description="Polar residues" evidence="2">
    <location>
        <begin position="211"/>
        <end position="224"/>
    </location>
</feature>
<name>A0A7J7D8A8_TRIWF</name>
<feature type="compositionally biased region" description="Basic and acidic residues" evidence="2">
    <location>
        <begin position="232"/>
        <end position="246"/>
    </location>
</feature>
<feature type="region of interest" description="Disordered" evidence="2">
    <location>
        <begin position="394"/>
        <end position="450"/>
    </location>
</feature>
<feature type="compositionally biased region" description="Low complexity" evidence="2">
    <location>
        <begin position="402"/>
        <end position="412"/>
    </location>
</feature>
<keyword evidence="1" id="KW-0175">Coiled coil</keyword>
<protein>
    <submittedName>
        <fullName evidence="3">Uncharacterized protein</fullName>
    </submittedName>
</protein>
<dbReference type="FunCoup" id="A0A7J7D8A8">
    <property type="interactions" value="2541"/>
</dbReference>
<keyword evidence="4" id="KW-1185">Reference proteome</keyword>
<comment type="caution">
    <text evidence="3">The sequence shown here is derived from an EMBL/GenBank/DDBJ whole genome shotgun (WGS) entry which is preliminary data.</text>
</comment>
<evidence type="ECO:0000313" key="4">
    <source>
        <dbReference type="Proteomes" id="UP000593562"/>
    </source>
</evidence>
<reference evidence="3 4" key="1">
    <citation type="journal article" date="2020" name="Nat. Commun.">
        <title>Genome of Tripterygium wilfordii and identification of cytochrome P450 involved in triptolide biosynthesis.</title>
        <authorList>
            <person name="Tu L."/>
            <person name="Su P."/>
            <person name="Zhang Z."/>
            <person name="Gao L."/>
            <person name="Wang J."/>
            <person name="Hu T."/>
            <person name="Zhou J."/>
            <person name="Zhang Y."/>
            <person name="Zhao Y."/>
            <person name="Liu Y."/>
            <person name="Song Y."/>
            <person name="Tong Y."/>
            <person name="Lu Y."/>
            <person name="Yang J."/>
            <person name="Xu C."/>
            <person name="Jia M."/>
            <person name="Peters R.J."/>
            <person name="Huang L."/>
            <person name="Gao W."/>
        </authorList>
    </citation>
    <scope>NUCLEOTIDE SEQUENCE [LARGE SCALE GENOMIC DNA]</scope>
    <source>
        <strain evidence="4">cv. XIE 37</strain>
        <tissue evidence="3">Leaf</tissue>
    </source>
</reference>
<dbReference type="OrthoDB" id="1939754at2759"/>
<dbReference type="PANTHER" id="PTHR33701">
    <property type="entry name" value="TRANSMEMBRANE PROTEIN"/>
    <property type="match status" value="1"/>
</dbReference>
<feature type="compositionally biased region" description="Low complexity" evidence="2">
    <location>
        <begin position="169"/>
        <end position="184"/>
    </location>
</feature>
<feature type="coiled-coil region" evidence="1">
    <location>
        <begin position="38"/>
        <end position="72"/>
    </location>
</feature>
<feature type="compositionally biased region" description="Basic and acidic residues" evidence="2">
    <location>
        <begin position="290"/>
        <end position="301"/>
    </location>
</feature>
<dbReference type="AlphaFoldDB" id="A0A7J7D8A8"/>
<dbReference type="PANTHER" id="PTHR33701:SF3">
    <property type="entry name" value="TRANSCRIPTIONAL REGULATOR ATRX"/>
    <property type="match status" value="1"/>
</dbReference>
<dbReference type="InParanoid" id="A0A7J7D8A8"/>
<feature type="compositionally biased region" description="Polar residues" evidence="2">
    <location>
        <begin position="195"/>
        <end position="205"/>
    </location>
</feature>
<feature type="compositionally biased region" description="Basic and acidic residues" evidence="2">
    <location>
        <begin position="115"/>
        <end position="126"/>
    </location>
</feature>
<evidence type="ECO:0000256" key="1">
    <source>
        <dbReference type="SAM" id="Coils"/>
    </source>
</evidence>
<accession>A0A7J7D8A8</accession>
<evidence type="ECO:0000313" key="3">
    <source>
        <dbReference type="EMBL" id="KAF5742600.1"/>
    </source>
</evidence>